<organism evidence="3 4">
    <name type="scientific">Falsiroseomonas oleicola</name>
    <dbReference type="NCBI Taxonomy" id="2801474"/>
    <lineage>
        <taxon>Bacteria</taxon>
        <taxon>Pseudomonadati</taxon>
        <taxon>Pseudomonadota</taxon>
        <taxon>Alphaproteobacteria</taxon>
        <taxon>Acetobacterales</taxon>
        <taxon>Roseomonadaceae</taxon>
        <taxon>Falsiroseomonas</taxon>
    </lineage>
</organism>
<dbReference type="PANTHER" id="PTHR13947">
    <property type="entry name" value="GNAT FAMILY N-ACETYLTRANSFERASE"/>
    <property type="match status" value="1"/>
</dbReference>
<dbReference type="RefSeq" id="WP_216878120.1">
    <property type="nucleotide sequence ID" value="NZ_JAERQM010000006.1"/>
</dbReference>
<dbReference type="Proteomes" id="UP000689967">
    <property type="component" value="Unassembled WGS sequence"/>
</dbReference>
<gene>
    <name evidence="3" type="ORF">JJQ90_20500</name>
</gene>
<keyword evidence="4" id="KW-1185">Reference proteome</keyword>
<name>A0ABS6HFP5_9PROT</name>
<dbReference type="InterPro" id="IPR000182">
    <property type="entry name" value="GNAT_dom"/>
</dbReference>
<proteinExistence type="predicted"/>
<evidence type="ECO:0000313" key="3">
    <source>
        <dbReference type="EMBL" id="MBU8546115.1"/>
    </source>
</evidence>
<evidence type="ECO:0000256" key="1">
    <source>
        <dbReference type="ARBA" id="ARBA00022679"/>
    </source>
</evidence>
<accession>A0ABS6HFP5</accession>
<evidence type="ECO:0000259" key="2">
    <source>
        <dbReference type="PROSITE" id="PS51186"/>
    </source>
</evidence>
<feature type="domain" description="N-acetyltransferase" evidence="2">
    <location>
        <begin position="1"/>
        <end position="114"/>
    </location>
</feature>
<reference evidence="3 4" key="1">
    <citation type="submission" date="2021-01" db="EMBL/GenBank/DDBJ databases">
        <title>Roseomonas sp. nov, a bacterium isolated from an oil production mixture in Yumen Oilfield.</title>
        <authorList>
            <person name="Wu D."/>
        </authorList>
    </citation>
    <scope>NUCLEOTIDE SEQUENCE [LARGE SCALE GENOMIC DNA]</scope>
    <source>
        <strain evidence="3 4">ROY-5-3</strain>
    </source>
</reference>
<dbReference type="InterPro" id="IPR050769">
    <property type="entry name" value="NAT_camello-type"/>
</dbReference>
<sequence>MLDDYGRRIRDGQVWVLDHAGRFCGVLVLEGLGDDAILLDNVAVAPPEKGKGHGRTLISFAETEARRRCCREIRLYTHVLMTENIALYRKLGFVETGRVTEKGYNRVYMVKALR</sequence>
<keyword evidence="1" id="KW-0808">Transferase</keyword>
<dbReference type="CDD" id="cd04301">
    <property type="entry name" value="NAT_SF"/>
    <property type="match status" value="1"/>
</dbReference>
<dbReference type="Pfam" id="PF13508">
    <property type="entry name" value="Acetyltransf_7"/>
    <property type="match status" value="1"/>
</dbReference>
<dbReference type="EMBL" id="JAERQM010000006">
    <property type="protein sequence ID" value="MBU8546115.1"/>
    <property type="molecule type" value="Genomic_DNA"/>
</dbReference>
<dbReference type="PANTHER" id="PTHR13947:SF37">
    <property type="entry name" value="LD18367P"/>
    <property type="match status" value="1"/>
</dbReference>
<protein>
    <submittedName>
        <fullName evidence="3">GNAT family N-acetyltransferase</fullName>
    </submittedName>
</protein>
<evidence type="ECO:0000313" key="4">
    <source>
        <dbReference type="Proteomes" id="UP000689967"/>
    </source>
</evidence>
<dbReference type="PROSITE" id="PS51186">
    <property type="entry name" value="GNAT"/>
    <property type="match status" value="1"/>
</dbReference>
<comment type="caution">
    <text evidence="3">The sequence shown here is derived from an EMBL/GenBank/DDBJ whole genome shotgun (WGS) entry which is preliminary data.</text>
</comment>